<dbReference type="InterPro" id="IPR001387">
    <property type="entry name" value="Cro/C1-type_HTH"/>
</dbReference>
<dbReference type="InterPro" id="IPR010982">
    <property type="entry name" value="Lambda_DNA-bd_dom_sf"/>
</dbReference>
<dbReference type="GO" id="GO:0001046">
    <property type="term" value="F:core promoter sequence-specific DNA binding"/>
    <property type="evidence" value="ECO:0007669"/>
    <property type="project" value="TreeGrafter"/>
</dbReference>
<evidence type="ECO:0000313" key="3">
    <source>
        <dbReference type="Proteomes" id="UP000191116"/>
    </source>
</evidence>
<evidence type="ECO:0000313" key="2">
    <source>
        <dbReference type="EMBL" id="SKA49163.1"/>
    </source>
</evidence>
<gene>
    <name evidence="2" type="primary">higA_1</name>
    <name evidence="2" type="ORF">CZ814_02882</name>
</gene>
<dbReference type="Proteomes" id="UP000191116">
    <property type="component" value="Unassembled WGS sequence"/>
</dbReference>
<dbReference type="PROSITE" id="PS50943">
    <property type="entry name" value="HTH_CROC1"/>
    <property type="match status" value="1"/>
</dbReference>
<accession>A0A1T4U8Z3</accession>
<reference evidence="2 3" key="1">
    <citation type="submission" date="2017-02" db="EMBL/GenBank/DDBJ databases">
        <authorList>
            <person name="Peterson S.W."/>
        </authorList>
    </citation>
    <scope>NUCLEOTIDE SEQUENCE [LARGE SCALE GENOMIC DNA]</scope>
    <source>
        <strain evidence="2 3">CECT 9189</strain>
    </source>
</reference>
<dbReference type="PANTHER" id="PTHR40455:SF1">
    <property type="entry name" value="ANTITOXIN HIGA"/>
    <property type="match status" value="1"/>
</dbReference>
<dbReference type="GO" id="GO:0006355">
    <property type="term" value="P:regulation of DNA-templated transcription"/>
    <property type="evidence" value="ECO:0007669"/>
    <property type="project" value="InterPro"/>
</dbReference>
<evidence type="ECO:0000259" key="1">
    <source>
        <dbReference type="PROSITE" id="PS50943"/>
    </source>
</evidence>
<feature type="domain" description="HTH cro/C1-type" evidence="1">
    <location>
        <begin position="121"/>
        <end position="153"/>
    </location>
</feature>
<dbReference type="InterPro" id="IPR039060">
    <property type="entry name" value="Antitox_HigA"/>
</dbReference>
<dbReference type="PANTHER" id="PTHR40455">
    <property type="entry name" value="ANTITOXIN HIGA"/>
    <property type="match status" value="1"/>
</dbReference>
<dbReference type="AlphaFoldDB" id="A0A1T4U8Z3"/>
<proteinExistence type="predicted"/>
<protein>
    <submittedName>
        <fullName evidence="2">Antitoxin HigA</fullName>
    </submittedName>
</protein>
<dbReference type="OrthoDB" id="6444365at2"/>
<sequence length="155" mass="17514">MIKHHENVGLNTANLSGMFEAMSDVLSDYAQNALILFNYSTKPIETEAEVLERAELMDELMDMATSETDVCMVYVHAISDRIEEFETNHLIMPKVPAVEMLKGLMDIKELKQSDLKHIAPQSVISDILNGKRAINLAQAKGFSEYFNLPFETFID</sequence>
<organism evidence="2 3">
    <name type="scientific">Photobacterium toruni</name>
    <dbReference type="NCBI Taxonomy" id="1935446"/>
    <lineage>
        <taxon>Bacteria</taxon>
        <taxon>Pseudomonadati</taxon>
        <taxon>Pseudomonadota</taxon>
        <taxon>Gammaproteobacteria</taxon>
        <taxon>Vibrionales</taxon>
        <taxon>Vibrionaceae</taxon>
        <taxon>Photobacterium</taxon>
    </lineage>
</organism>
<dbReference type="RefSeq" id="WP_096777858.1">
    <property type="nucleotide sequence ID" value="NZ_AP024855.1"/>
</dbReference>
<name>A0A1T4U8Z3_9GAMM</name>
<dbReference type="EMBL" id="FUWP01000018">
    <property type="protein sequence ID" value="SKA49163.1"/>
    <property type="molecule type" value="Genomic_DNA"/>
</dbReference>
<dbReference type="Gene3D" id="1.10.260.40">
    <property type="entry name" value="lambda repressor-like DNA-binding domains"/>
    <property type="match status" value="1"/>
</dbReference>